<dbReference type="Pfam" id="PF20789">
    <property type="entry name" value="4HBT_3C"/>
    <property type="match status" value="1"/>
</dbReference>
<gene>
    <name evidence="3" type="ORF">NCTC10485_04770</name>
</gene>
<proteinExistence type="predicted"/>
<dbReference type="CDD" id="cd00556">
    <property type="entry name" value="Thioesterase_II"/>
    <property type="match status" value="1"/>
</dbReference>
<dbReference type="RefSeq" id="WP_126335989.1">
    <property type="nucleotide sequence ID" value="NZ_AP022604.1"/>
</dbReference>
<protein>
    <submittedName>
        <fullName evidence="3">Putative thioesterase-like superfamily protein</fullName>
    </submittedName>
</protein>
<evidence type="ECO:0000259" key="1">
    <source>
        <dbReference type="Pfam" id="PF13622"/>
    </source>
</evidence>
<organism evidence="3 4">
    <name type="scientific">Mycolicibacterium chitae</name>
    <name type="common">Mycobacterium chitae</name>
    <dbReference type="NCBI Taxonomy" id="1792"/>
    <lineage>
        <taxon>Bacteria</taxon>
        <taxon>Bacillati</taxon>
        <taxon>Actinomycetota</taxon>
        <taxon>Actinomycetes</taxon>
        <taxon>Mycobacteriales</taxon>
        <taxon>Mycobacteriaceae</taxon>
        <taxon>Mycolicibacterium</taxon>
    </lineage>
</organism>
<keyword evidence="4" id="KW-1185">Reference proteome</keyword>
<sequence length="268" mass="29218">MAELHPFDRAMTFEPADGALRGRTLPEWANMVGPFGGITAAAVLRAIETHPDRRGEPLALTVNYLAPIVDGEFRIAARAVRTNRSNQHWQVELSQDGEPKTTATAVFAAQRDTWSDSELMMPEASAPESLPAPDAPAMVVWIGNYDLRFVEGAIPGPDDGPNPSSTTTLWVRDRRGRALDHAALAAQCDIFYPRTFLRLGAFGPAGTISFTVYFHADSAELAAVGDDYVLGSTRANRFTGGYFDQSAELWSRSGTLLATTHQLVYYKA</sequence>
<dbReference type="InterPro" id="IPR029069">
    <property type="entry name" value="HotDog_dom_sf"/>
</dbReference>
<dbReference type="PANTHER" id="PTHR38110">
    <property type="entry name" value="CHROMOSOME 23, WHOLE GENOME SHOTGUN SEQUENCE"/>
    <property type="match status" value="1"/>
</dbReference>
<name>A0A448ID95_MYCCI</name>
<dbReference type="Pfam" id="PF13622">
    <property type="entry name" value="4HBT_3"/>
    <property type="match status" value="1"/>
</dbReference>
<dbReference type="AlphaFoldDB" id="A0A448ID95"/>
<accession>A0A448ID95</accession>
<dbReference type="InterPro" id="IPR049449">
    <property type="entry name" value="TesB_ACOT8-like_N"/>
</dbReference>
<evidence type="ECO:0000313" key="4">
    <source>
        <dbReference type="Proteomes" id="UP000282551"/>
    </source>
</evidence>
<dbReference type="Gene3D" id="2.40.160.210">
    <property type="entry name" value="Acyl-CoA thioesterase, double hotdog domain"/>
    <property type="match status" value="1"/>
</dbReference>
<evidence type="ECO:0000259" key="2">
    <source>
        <dbReference type="Pfam" id="PF20789"/>
    </source>
</evidence>
<dbReference type="InterPro" id="IPR049450">
    <property type="entry name" value="ACOT8-like_C"/>
</dbReference>
<evidence type="ECO:0000313" key="3">
    <source>
        <dbReference type="EMBL" id="VEG50452.1"/>
    </source>
</evidence>
<feature type="domain" description="Acyl-CoA thioesterase-like N-terminal HotDog" evidence="1">
    <location>
        <begin position="25"/>
        <end position="108"/>
    </location>
</feature>
<dbReference type="InterPro" id="IPR042171">
    <property type="entry name" value="Acyl-CoA_hotdog"/>
</dbReference>
<dbReference type="EMBL" id="LR134355">
    <property type="protein sequence ID" value="VEG50452.1"/>
    <property type="molecule type" value="Genomic_DNA"/>
</dbReference>
<dbReference type="Proteomes" id="UP000282551">
    <property type="component" value="Chromosome"/>
</dbReference>
<dbReference type="PANTHER" id="PTHR38110:SF1">
    <property type="entry name" value="THIOESTERASE DOMAIN-CONTAINING PROTEIN"/>
    <property type="match status" value="1"/>
</dbReference>
<feature type="domain" description="Acyl-CoA thioesterase-like C-terminal" evidence="2">
    <location>
        <begin position="128"/>
        <end position="265"/>
    </location>
</feature>
<reference evidence="3 4" key="1">
    <citation type="submission" date="2018-12" db="EMBL/GenBank/DDBJ databases">
        <authorList>
            <consortium name="Pathogen Informatics"/>
        </authorList>
    </citation>
    <scope>NUCLEOTIDE SEQUENCE [LARGE SCALE GENOMIC DNA]</scope>
    <source>
        <strain evidence="3 4">NCTC10485</strain>
    </source>
</reference>
<dbReference type="InterPro" id="IPR052389">
    <property type="entry name" value="Sec_Metab_Biosynth-Assoc"/>
</dbReference>
<dbReference type="OrthoDB" id="4370297at2"/>
<dbReference type="SUPFAM" id="SSF54637">
    <property type="entry name" value="Thioesterase/thiol ester dehydrase-isomerase"/>
    <property type="match status" value="2"/>
</dbReference>